<dbReference type="KEGG" id="hoh:Hoch_0441"/>
<sequence length="47" mass="4906">MRAFASIGDIERRAAGGVGSGCSSTCTIEEGYTCEGDFDETSVRTLV</sequence>
<dbReference type="AlphaFoldDB" id="D0LK48"/>
<reference evidence="4 5" key="1">
    <citation type="journal article" date="2010" name="Stand. Genomic Sci.">
        <title>Complete genome sequence of Haliangium ochraceum type strain (SMP-2).</title>
        <authorList>
            <consortium name="US DOE Joint Genome Institute (JGI-PGF)"/>
            <person name="Ivanova N."/>
            <person name="Daum C."/>
            <person name="Lang E."/>
            <person name="Abt B."/>
            <person name="Kopitz M."/>
            <person name="Saunders E."/>
            <person name="Lapidus A."/>
            <person name="Lucas S."/>
            <person name="Glavina Del Rio T."/>
            <person name="Nolan M."/>
            <person name="Tice H."/>
            <person name="Copeland A."/>
            <person name="Cheng J.F."/>
            <person name="Chen F."/>
            <person name="Bruce D."/>
            <person name="Goodwin L."/>
            <person name="Pitluck S."/>
            <person name="Mavromatis K."/>
            <person name="Pati A."/>
            <person name="Mikhailova N."/>
            <person name="Chen A."/>
            <person name="Palaniappan K."/>
            <person name="Land M."/>
            <person name="Hauser L."/>
            <person name="Chang Y.J."/>
            <person name="Jeffries C.D."/>
            <person name="Detter J.C."/>
            <person name="Brettin T."/>
            <person name="Rohde M."/>
            <person name="Goker M."/>
            <person name="Bristow J."/>
            <person name="Markowitz V."/>
            <person name="Eisen J.A."/>
            <person name="Hugenholtz P."/>
            <person name="Kyrpides N.C."/>
            <person name="Klenk H.P."/>
        </authorList>
    </citation>
    <scope>NUCLEOTIDE SEQUENCE [LARGE SCALE GENOMIC DNA]</scope>
    <source>
        <strain evidence="5">DSM 14365 / CIP 107738 / JCM 11303 / AJ 13395 / SMP-2</strain>
    </source>
</reference>
<dbReference type="RefSeq" id="WP_012825709.1">
    <property type="nucleotide sequence ID" value="NC_013440.1"/>
</dbReference>
<dbReference type="Proteomes" id="UP000001880">
    <property type="component" value="Chromosome"/>
</dbReference>
<dbReference type="InterPro" id="IPR011936">
    <property type="entry name" value="Myxo_disulph_rpt"/>
</dbReference>
<evidence type="ECO:0000256" key="2">
    <source>
        <dbReference type="ARBA" id="ARBA00022737"/>
    </source>
</evidence>
<keyword evidence="5" id="KW-1185">Reference proteome</keyword>
<accession>D0LK48</accession>
<name>D0LK48_HALO1</name>
<keyword evidence="3" id="KW-1015">Disulfide bond</keyword>
<evidence type="ECO:0000256" key="3">
    <source>
        <dbReference type="ARBA" id="ARBA00023157"/>
    </source>
</evidence>
<gene>
    <name evidence="4" type="ordered locus">Hoch_0441</name>
</gene>
<evidence type="ECO:0000313" key="5">
    <source>
        <dbReference type="Proteomes" id="UP000001880"/>
    </source>
</evidence>
<dbReference type="STRING" id="502025.Hoch_0441"/>
<keyword evidence="1" id="KW-0732">Signal</keyword>
<keyword evidence="2" id="KW-0677">Repeat</keyword>
<dbReference type="EMBL" id="CP001804">
    <property type="protein sequence ID" value="ACY13082.1"/>
    <property type="molecule type" value="Genomic_DNA"/>
</dbReference>
<organism evidence="4 5">
    <name type="scientific">Haliangium ochraceum (strain DSM 14365 / JCM 11303 / SMP-2)</name>
    <dbReference type="NCBI Taxonomy" id="502025"/>
    <lineage>
        <taxon>Bacteria</taxon>
        <taxon>Pseudomonadati</taxon>
        <taxon>Myxococcota</taxon>
        <taxon>Polyangia</taxon>
        <taxon>Haliangiales</taxon>
        <taxon>Kofleriaceae</taxon>
        <taxon>Haliangium</taxon>
    </lineage>
</organism>
<evidence type="ECO:0000256" key="1">
    <source>
        <dbReference type="ARBA" id="ARBA00022729"/>
    </source>
</evidence>
<dbReference type="NCBIfam" id="TIGR02232">
    <property type="entry name" value="myxo_disulf_rpt"/>
    <property type="match status" value="1"/>
</dbReference>
<dbReference type="HOGENOM" id="CLU_3168763_0_0_7"/>
<proteinExistence type="predicted"/>
<evidence type="ECO:0000313" key="4">
    <source>
        <dbReference type="EMBL" id="ACY13082.1"/>
    </source>
</evidence>
<protein>
    <submittedName>
        <fullName evidence="4">Uncharacterized protein</fullName>
    </submittedName>
</protein>